<accession>A0A839Z0H1</accession>
<dbReference type="Proteomes" id="UP000578569">
    <property type="component" value="Unassembled WGS sequence"/>
</dbReference>
<gene>
    <name evidence="3" type="ORF">FHS50_001828</name>
</gene>
<evidence type="ECO:0000313" key="3">
    <source>
        <dbReference type="EMBL" id="MBB3764766.1"/>
    </source>
</evidence>
<evidence type="ECO:0000259" key="2">
    <source>
        <dbReference type="SMART" id="SM00849"/>
    </source>
</evidence>
<keyword evidence="3" id="KW-0378">Hydrolase</keyword>
<protein>
    <submittedName>
        <fullName evidence="3">Glyoxylase-like metal-dependent hydrolase (Beta-lactamase superfamily II)</fullName>
    </submittedName>
</protein>
<proteinExistence type="predicted"/>
<dbReference type="GO" id="GO:0046872">
    <property type="term" value="F:metal ion binding"/>
    <property type="evidence" value="ECO:0007669"/>
    <property type="project" value="UniProtKB-KW"/>
</dbReference>
<evidence type="ECO:0000313" key="4">
    <source>
        <dbReference type="Proteomes" id="UP000578569"/>
    </source>
</evidence>
<dbReference type="CDD" id="cd07724">
    <property type="entry name" value="POD-like_MBL-fold"/>
    <property type="match status" value="1"/>
</dbReference>
<dbReference type="GO" id="GO:0070813">
    <property type="term" value="P:hydrogen sulfide metabolic process"/>
    <property type="evidence" value="ECO:0007669"/>
    <property type="project" value="TreeGrafter"/>
</dbReference>
<dbReference type="SUPFAM" id="SSF56281">
    <property type="entry name" value="Metallo-hydrolase/oxidoreductase"/>
    <property type="match status" value="1"/>
</dbReference>
<dbReference type="SMART" id="SM00849">
    <property type="entry name" value="Lactamase_B"/>
    <property type="match status" value="1"/>
</dbReference>
<dbReference type="Gene3D" id="3.60.15.10">
    <property type="entry name" value="Ribonuclease Z/Hydroxyacylglutathione hydrolase-like"/>
    <property type="match status" value="1"/>
</dbReference>
<dbReference type="InterPro" id="IPR051682">
    <property type="entry name" value="Mito_Persulfide_Diox"/>
</dbReference>
<keyword evidence="4" id="KW-1185">Reference proteome</keyword>
<keyword evidence="1" id="KW-0479">Metal-binding</keyword>
<name>A0A839Z0H1_9SPHN</name>
<dbReference type="Pfam" id="PF00753">
    <property type="entry name" value="Lactamase_B"/>
    <property type="match status" value="1"/>
</dbReference>
<dbReference type="InterPro" id="IPR044528">
    <property type="entry name" value="POD-like_MBL-fold"/>
</dbReference>
<dbReference type="AlphaFoldDB" id="A0A839Z0H1"/>
<dbReference type="GO" id="GO:0006749">
    <property type="term" value="P:glutathione metabolic process"/>
    <property type="evidence" value="ECO:0007669"/>
    <property type="project" value="InterPro"/>
</dbReference>
<dbReference type="PANTHER" id="PTHR43084">
    <property type="entry name" value="PERSULFIDE DIOXYGENASE ETHE1"/>
    <property type="match status" value="1"/>
</dbReference>
<dbReference type="PANTHER" id="PTHR43084:SF1">
    <property type="entry name" value="PERSULFIDE DIOXYGENASE ETHE1, MITOCHONDRIAL"/>
    <property type="match status" value="1"/>
</dbReference>
<dbReference type="GO" id="GO:0050313">
    <property type="term" value="F:sulfur dioxygenase activity"/>
    <property type="evidence" value="ECO:0007669"/>
    <property type="project" value="InterPro"/>
</dbReference>
<organism evidence="3 4">
    <name type="scientific">Sphingomicrobium lutaoense</name>
    <dbReference type="NCBI Taxonomy" id="515949"/>
    <lineage>
        <taxon>Bacteria</taxon>
        <taxon>Pseudomonadati</taxon>
        <taxon>Pseudomonadota</taxon>
        <taxon>Alphaproteobacteria</taxon>
        <taxon>Sphingomonadales</taxon>
        <taxon>Sphingomonadaceae</taxon>
        <taxon>Sphingomicrobium</taxon>
    </lineage>
</organism>
<evidence type="ECO:0000256" key="1">
    <source>
        <dbReference type="ARBA" id="ARBA00022723"/>
    </source>
</evidence>
<dbReference type="InterPro" id="IPR036866">
    <property type="entry name" value="RibonucZ/Hydroxyglut_hydro"/>
</dbReference>
<feature type="domain" description="Metallo-beta-lactamase" evidence="2">
    <location>
        <begin position="15"/>
        <end position="204"/>
    </location>
</feature>
<dbReference type="EMBL" id="JACICF010000002">
    <property type="protein sequence ID" value="MBB3764766.1"/>
    <property type="molecule type" value="Genomic_DNA"/>
</dbReference>
<reference evidence="3 4" key="1">
    <citation type="submission" date="2020-08" db="EMBL/GenBank/DDBJ databases">
        <title>Genomic Encyclopedia of Type Strains, Phase IV (KMG-IV): sequencing the most valuable type-strain genomes for metagenomic binning, comparative biology and taxonomic classification.</title>
        <authorList>
            <person name="Goeker M."/>
        </authorList>
    </citation>
    <scope>NUCLEOTIDE SEQUENCE [LARGE SCALE GENOMIC DNA]</scope>
    <source>
        <strain evidence="3 4">DSM 24194</strain>
    </source>
</reference>
<dbReference type="GO" id="GO:0016787">
    <property type="term" value="F:hydrolase activity"/>
    <property type="evidence" value="ECO:0007669"/>
    <property type="project" value="UniProtKB-KW"/>
</dbReference>
<sequence>MSEAQIQAFFDEATKTVTYLVHDPASRRGVVIDPVLDYDAAAGKVGTHSVDEVLEAAREQQVTIEWTLETHVHADHLSGAPLIKAKTGAQIAIGEQVKQVQTIFRPIFQADDVKGDGSDFDLLLKDGDVIEVGEMRIHVMHVPGHTPADMAYRVGDAVFVGDTLFMPDYGTARADFPGGDARTLYRSIQKILSLPPETRLFMCHDYKAPGRDEYAWESSVAEQKATNRHVHEGVSEDEFVAMREARDATLSAPDLIMPSIQVNMRAGRLPPAEANGVRYLKIPLKFEEEGDEAVLGA</sequence>
<dbReference type="InterPro" id="IPR001279">
    <property type="entry name" value="Metallo-B-lactamas"/>
</dbReference>
<dbReference type="RefSeq" id="WP_183934141.1">
    <property type="nucleotide sequence ID" value="NZ_JACICF010000002.1"/>
</dbReference>
<comment type="caution">
    <text evidence="3">The sequence shown here is derived from an EMBL/GenBank/DDBJ whole genome shotgun (WGS) entry which is preliminary data.</text>
</comment>